<comment type="subcellular location">
    <subcellularLocation>
        <location evidence="2">Cell membrane</location>
        <topology evidence="2">Multi-pass membrane protein</topology>
    </subcellularLocation>
</comment>
<evidence type="ECO:0000256" key="2">
    <source>
        <dbReference type="ARBA" id="ARBA00004651"/>
    </source>
</evidence>
<evidence type="ECO:0000259" key="19">
    <source>
        <dbReference type="PROSITE" id="PS50109"/>
    </source>
</evidence>
<gene>
    <name evidence="25" type="ORF">EZM97_11675</name>
</gene>
<dbReference type="CDD" id="cd00130">
    <property type="entry name" value="PAS"/>
    <property type="match status" value="2"/>
</dbReference>
<dbReference type="Proteomes" id="UP000291822">
    <property type="component" value="Unassembled WGS sequence"/>
</dbReference>
<feature type="domain" description="Response regulatory" evidence="20">
    <location>
        <begin position="980"/>
        <end position="1103"/>
    </location>
</feature>
<dbReference type="SMART" id="SM00388">
    <property type="entry name" value="HisKA"/>
    <property type="match status" value="1"/>
</dbReference>
<dbReference type="SUPFAM" id="SSF52172">
    <property type="entry name" value="CheY-like"/>
    <property type="match status" value="2"/>
</dbReference>
<dbReference type="InterPro" id="IPR003594">
    <property type="entry name" value="HATPase_dom"/>
</dbReference>
<dbReference type="InterPro" id="IPR008207">
    <property type="entry name" value="Sig_transdc_His_kin_Hpt_dom"/>
</dbReference>
<keyword evidence="4" id="KW-1003">Cell membrane</keyword>
<sequence length="1387" mass="150899">MSAFTERLERLPLKRRLQLGFGGILLLAILLGIYSLNVQRLQRDQIGRLYQKDMLGLVHIEAAGASLADMGKYLRQAVLVDPGKEQADALQALADAETLTRQEIELARPRVYREENQRNLADFEGAFSNYNNQVQQVVTLLRAPAPTAAAANAQAAALLTSSAFRHSDAAVKQALARVEQMKRAGADQEVTDAARRFHDNVQWTVWLLALVVAVGILFGKLISRSIQRPAEGLRRSIEALSAGEFDVPVPYTSYPNEAGELARTIVALQDEARQMAGQRWVKTHVAAISSELQSMDHAESLASRFLSALAPLLRLGHGAFYVHDEQAGCLRLSGSYAAATAIREFRLGEGLVGQCAVDRKAIRLTGASTHDVRITSSLGQADPAEISFLPLVRSEHLFGVLELASVSPSSPDQRELLDELLPILATNMEIAERTTCTQQLLEETRRQAELTARLADNLKAKTVELEAQHETIEAARAWYRGVIDAAPDGMMIVDQHGIIMLVNPKLEAIFGYASGELDGAPVEQLVPSAAREWHVGLRSHFFAQGISRQMGRGHVDLHGMRKDGEEFSVEIGLSFLPALDGDGACVCASIRDVSERRAMEAAVLQSEERLQYILDSGPVCIGVSTHGRLRFANPKFVDTFGITVGEGTERMYVDPAEKQQIWQSLEGTGAVADRELRMLDREGRVRDMLASYLPIDYEGELGLLGWFMDMTERKAAEAAMQRARDLAEEATRSKSDFLANMSHEIRTPMNAIIGMSHLALQAGIDPRQRGYVEKIHRSANHLLGIINDILDFSKIEAGQMRMEQVDFRLDDVMEHVASVIGLKAGEKGLELLFRVPQDLPMAFTGDPLRLSQILLNLGNNAIKFTEHGTVVIGVEQASRSEDGASLHFQVSDTGIGMTAEQCRNIFQSFVQGDSSTTRKYGGTGLGLAICRKLVELMQGQIWVESEAGRGSTMHFTARFGRQRDEDAPRLPGADDLVGKRILVVDDHQVAREILAGMAQGFGLDVDLAGSGDEALRRLIHAVAVQQPYQILLLDWTMPGMDGIELLGRLRAVGGAHVPAVVMVTAFGRDEALDGARQRGVTLDGVLTKPVLPAALLSSLAQALSEGIEPMARVEPRRDRQAQAMAALAGCRVLLAEDNELNQELALELLRQAGIEVLLARDGEEALMHLASGQHVDGVLMDCQMPVMDGYAAARAIRERLRLADLPIIAMTADAMAGDRERALAAGMNDHISKPLDVEAMFSTMAQWMAPGRTVAGKAQRPGPVADVAMGLLPEIDSQGGLARCSHNMTLYRRLLAMFLEDYADFDQSFRAARQDADASAACRLAHTLRGSAANIGAQAVAEAAAGLEQACRVDTPGDELERLLAKTTDALVPVLAGLAKLEAAHSA</sequence>
<dbReference type="SMART" id="SM00387">
    <property type="entry name" value="HATPase_c"/>
    <property type="match status" value="1"/>
</dbReference>
<dbReference type="SUPFAM" id="SSF55785">
    <property type="entry name" value="PYP-like sensor domain (PAS domain)"/>
    <property type="match status" value="2"/>
</dbReference>
<feature type="domain" description="PAC" evidence="22">
    <location>
        <begin position="672"/>
        <end position="722"/>
    </location>
</feature>
<keyword evidence="6" id="KW-0808">Transferase</keyword>
<dbReference type="InterPro" id="IPR001610">
    <property type="entry name" value="PAC"/>
</dbReference>
<evidence type="ECO:0000256" key="16">
    <source>
        <dbReference type="PROSITE-ProRule" id="PRU00169"/>
    </source>
</evidence>
<keyword evidence="12" id="KW-0902">Two-component regulatory system</keyword>
<dbReference type="SMART" id="SM00086">
    <property type="entry name" value="PAC"/>
    <property type="match status" value="2"/>
</dbReference>
<evidence type="ECO:0000256" key="7">
    <source>
        <dbReference type="ARBA" id="ARBA00022692"/>
    </source>
</evidence>
<keyword evidence="14" id="KW-0131">Cell cycle</keyword>
<dbReference type="GO" id="GO:0000155">
    <property type="term" value="F:phosphorelay sensor kinase activity"/>
    <property type="evidence" value="ECO:0007669"/>
    <property type="project" value="InterPro"/>
</dbReference>
<feature type="domain" description="HPt" evidence="24">
    <location>
        <begin position="1287"/>
        <end position="1378"/>
    </location>
</feature>
<accession>A0A4R0YLA4</accession>
<keyword evidence="9" id="KW-0418">Kinase</keyword>
<dbReference type="GO" id="GO:0005886">
    <property type="term" value="C:plasma membrane"/>
    <property type="evidence" value="ECO:0007669"/>
    <property type="project" value="UniProtKB-SubCell"/>
</dbReference>
<dbReference type="InterPro" id="IPR001789">
    <property type="entry name" value="Sig_transdc_resp-reg_receiver"/>
</dbReference>
<dbReference type="InterPro" id="IPR013656">
    <property type="entry name" value="PAS_4"/>
</dbReference>
<evidence type="ECO:0000256" key="10">
    <source>
        <dbReference type="ARBA" id="ARBA00022840"/>
    </source>
</evidence>
<feature type="transmembrane region" description="Helical" evidence="18">
    <location>
        <begin position="203"/>
        <end position="222"/>
    </location>
</feature>
<dbReference type="PROSITE" id="PS50110">
    <property type="entry name" value="RESPONSE_REGULATORY"/>
    <property type="match status" value="2"/>
</dbReference>
<dbReference type="InterPro" id="IPR003018">
    <property type="entry name" value="GAF"/>
</dbReference>
<protein>
    <recommendedName>
        <fullName evidence="3">histidine kinase</fullName>
        <ecNumber evidence="3">2.7.13.3</ecNumber>
    </recommendedName>
</protein>
<feature type="modified residue" description="4-aspartylphosphate" evidence="16">
    <location>
        <position position="1034"/>
    </location>
</feature>
<dbReference type="InterPro" id="IPR004358">
    <property type="entry name" value="Sig_transdc_His_kin-like_C"/>
</dbReference>
<dbReference type="EMBL" id="SJTG01000002">
    <property type="protein sequence ID" value="TCI09617.1"/>
    <property type="molecule type" value="Genomic_DNA"/>
</dbReference>
<feature type="domain" description="Response regulatory" evidence="20">
    <location>
        <begin position="1131"/>
        <end position="1248"/>
    </location>
</feature>
<dbReference type="InterPro" id="IPR036890">
    <property type="entry name" value="HATPase_C_sf"/>
</dbReference>
<dbReference type="PROSITE" id="PS50112">
    <property type="entry name" value="PAS"/>
    <property type="match status" value="1"/>
</dbReference>
<dbReference type="Gene3D" id="3.30.565.10">
    <property type="entry name" value="Histidine kinase-like ATPase, C-terminal domain"/>
    <property type="match status" value="1"/>
</dbReference>
<evidence type="ECO:0000256" key="12">
    <source>
        <dbReference type="ARBA" id="ARBA00023012"/>
    </source>
</evidence>
<dbReference type="Pfam" id="PF00512">
    <property type="entry name" value="HisKA"/>
    <property type="match status" value="1"/>
</dbReference>
<dbReference type="Pfam" id="PF08448">
    <property type="entry name" value="PAS_4"/>
    <property type="match status" value="1"/>
</dbReference>
<feature type="modified residue" description="4-aspartylphosphate" evidence="16">
    <location>
        <position position="1181"/>
    </location>
</feature>
<comment type="caution">
    <text evidence="25">The sequence shown here is derived from an EMBL/GenBank/DDBJ whole genome shotgun (WGS) entry which is preliminary data.</text>
</comment>
<evidence type="ECO:0000259" key="23">
    <source>
        <dbReference type="PROSITE" id="PS50885"/>
    </source>
</evidence>
<dbReference type="Pfam" id="PF00072">
    <property type="entry name" value="Response_reg"/>
    <property type="match status" value="2"/>
</dbReference>
<dbReference type="SUPFAM" id="SSF47384">
    <property type="entry name" value="Homodimeric domain of signal transducing histidine kinase"/>
    <property type="match status" value="1"/>
</dbReference>
<evidence type="ECO:0000256" key="4">
    <source>
        <dbReference type="ARBA" id="ARBA00022475"/>
    </source>
</evidence>
<feature type="domain" description="HAMP" evidence="23">
    <location>
        <begin position="224"/>
        <end position="277"/>
    </location>
</feature>
<dbReference type="SMART" id="SM00304">
    <property type="entry name" value="HAMP"/>
    <property type="match status" value="1"/>
</dbReference>
<dbReference type="SMART" id="SM00073">
    <property type="entry name" value="HPT"/>
    <property type="match status" value="1"/>
</dbReference>
<keyword evidence="5 16" id="KW-0597">Phosphoprotein</keyword>
<feature type="transmembrane region" description="Helical" evidence="18">
    <location>
        <begin position="20"/>
        <end position="38"/>
    </location>
</feature>
<keyword evidence="10" id="KW-0067">ATP-binding</keyword>
<reference evidence="25 26" key="1">
    <citation type="submission" date="2019-02" db="EMBL/GenBank/DDBJ databases">
        <title>Dyella amyloliquefaciens sp. nov., isolated from forest soil.</title>
        <authorList>
            <person name="Gao Z.-H."/>
            <person name="Qiu L.-H."/>
        </authorList>
    </citation>
    <scope>NUCLEOTIDE SEQUENCE [LARGE SCALE GENOMIC DNA]</scope>
    <source>
        <strain evidence="25 26">KACC 12747</strain>
    </source>
</reference>
<dbReference type="InterPro" id="IPR024478">
    <property type="entry name" value="HlyB_4HB_MCP"/>
</dbReference>
<dbReference type="Gene3D" id="3.30.450.40">
    <property type="match status" value="1"/>
</dbReference>
<dbReference type="Pfam" id="PF13426">
    <property type="entry name" value="PAS_9"/>
    <property type="match status" value="1"/>
</dbReference>
<dbReference type="GO" id="GO:0005524">
    <property type="term" value="F:ATP binding"/>
    <property type="evidence" value="ECO:0007669"/>
    <property type="project" value="UniProtKB-KW"/>
</dbReference>
<dbReference type="InterPro" id="IPR036097">
    <property type="entry name" value="HisK_dim/P_sf"/>
</dbReference>
<comment type="catalytic activity">
    <reaction evidence="1">
        <text>ATP + protein L-histidine = ADP + protein N-phospho-L-histidine.</text>
        <dbReference type="EC" id="2.7.13.3"/>
    </reaction>
</comment>
<evidence type="ECO:0000259" key="24">
    <source>
        <dbReference type="PROSITE" id="PS50894"/>
    </source>
</evidence>
<keyword evidence="7 18" id="KW-0812">Transmembrane</keyword>
<dbReference type="InterPro" id="IPR011006">
    <property type="entry name" value="CheY-like_superfamily"/>
</dbReference>
<dbReference type="Gene3D" id="1.20.120.160">
    <property type="entry name" value="HPT domain"/>
    <property type="match status" value="1"/>
</dbReference>
<dbReference type="PRINTS" id="PR00344">
    <property type="entry name" value="BCTRLSENSOR"/>
</dbReference>
<dbReference type="PROSITE" id="PS50113">
    <property type="entry name" value="PAC"/>
    <property type="match status" value="1"/>
</dbReference>
<dbReference type="Pfam" id="PF12729">
    <property type="entry name" value="4HB_MCP_1"/>
    <property type="match status" value="1"/>
</dbReference>
<evidence type="ECO:0000256" key="1">
    <source>
        <dbReference type="ARBA" id="ARBA00000085"/>
    </source>
</evidence>
<keyword evidence="13 18" id="KW-0472">Membrane</keyword>
<dbReference type="PROSITE" id="PS50885">
    <property type="entry name" value="HAMP"/>
    <property type="match status" value="1"/>
</dbReference>
<dbReference type="Gene3D" id="6.10.340.10">
    <property type="match status" value="1"/>
</dbReference>
<name>A0A4R0YLA4_9GAMM</name>
<dbReference type="SMART" id="SM00448">
    <property type="entry name" value="REC"/>
    <property type="match status" value="2"/>
</dbReference>
<evidence type="ECO:0000259" key="21">
    <source>
        <dbReference type="PROSITE" id="PS50112"/>
    </source>
</evidence>
<dbReference type="EC" id="2.7.13.3" evidence="3"/>
<dbReference type="InterPro" id="IPR000700">
    <property type="entry name" value="PAS-assoc_C"/>
</dbReference>
<evidence type="ECO:0000313" key="25">
    <source>
        <dbReference type="EMBL" id="TCI09617.1"/>
    </source>
</evidence>
<evidence type="ECO:0000313" key="26">
    <source>
        <dbReference type="Proteomes" id="UP000291822"/>
    </source>
</evidence>
<dbReference type="SUPFAM" id="SSF55781">
    <property type="entry name" value="GAF domain-like"/>
    <property type="match status" value="1"/>
</dbReference>
<evidence type="ECO:0000256" key="8">
    <source>
        <dbReference type="ARBA" id="ARBA00022741"/>
    </source>
</evidence>
<evidence type="ECO:0000256" key="18">
    <source>
        <dbReference type="SAM" id="Phobius"/>
    </source>
</evidence>
<evidence type="ECO:0000256" key="13">
    <source>
        <dbReference type="ARBA" id="ARBA00023136"/>
    </source>
</evidence>
<evidence type="ECO:0000256" key="5">
    <source>
        <dbReference type="ARBA" id="ARBA00022553"/>
    </source>
</evidence>
<feature type="modified residue" description="Phosphohistidine" evidence="15">
    <location>
        <position position="1326"/>
    </location>
</feature>
<dbReference type="RefSeq" id="WP_131406826.1">
    <property type="nucleotide sequence ID" value="NZ_SJTG01000002.1"/>
</dbReference>
<dbReference type="SMART" id="SM00091">
    <property type="entry name" value="PAS"/>
    <property type="match status" value="2"/>
</dbReference>
<dbReference type="Pfam" id="PF00672">
    <property type="entry name" value="HAMP"/>
    <property type="match status" value="1"/>
</dbReference>
<dbReference type="CDD" id="cd16922">
    <property type="entry name" value="HATPase_EvgS-ArcB-TorS-like"/>
    <property type="match status" value="1"/>
</dbReference>
<dbReference type="PANTHER" id="PTHR45339">
    <property type="entry name" value="HYBRID SIGNAL TRANSDUCTION HISTIDINE KINASE J"/>
    <property type="match status" value="1"/>
</dbReference>
<dbReference type="SUPFAM" id="SSF55874">
    <property type="entry name" value="ATPase domain of HSP90 chaperone/DNA topoisomerase II/histidine kinase"/>
    <property type="match status" value="1"/>
</dbReference>
<dbReference type="InterPro" id="IPR029016">
    <property type="entry name" value="GAF-like_dom_sf"/>
</dbReference>
<dbReference type="Gene3D" id="3.40.50.2300">
    <property type="match status" value="2"/>
</dbReference>
<evidence type="ECO:0000259" key="20">
    <source>
        <dbReference type="PROSITE" id="PS50110"/>
    </source>
</evidence>
<evidence type="ECO:0000259" key="22">
    <source>
        <dbReference type="PROSITE" id="PS50113"/>
    </source>
</evidence>
<dbReference type="FunFam" id="1.10.287.130:FF:000038">
    <property type="entry name" value="Sensory transduction histidine kinase"/>
    <property type="match status" value="1"/>
</dbReference>
<keyword evidence="8" id="KW-0547">Nucleotide-binding</keyword>
<dbReference type="InterPro" id="IPR035965">
    <property type="entry name" value="PAS-like_dom_sf"/>
</dbReference>
<dbReference type="CDD" id="cd00082">
    <property type="entry name" value="HisKA"/>
    <property type="match status" value="1"/>
</dbReference>
<keyword evidence="17" id="KW-0175">Coiled coil</keyword>
<dbReference type="Gene3D" id="1.10.287.130">
    <property type="match status" value="1"/>
</dbReference>
<proteinExistence type="predicted"/>
<dbReference type="Gene3D" id="3.30.450.20">
    <property type="entry name" value="PAS domain"/>
    <property type="match status" value="2"/>
</dbReference>
<dbReference type="PANTHER" id="PTHR45339:SF1">
    <property type="entry name" value="HYBRID SIGNAL TRANSDUCTION HISTIDINE KINASE J"/>
    <property type="match status" value="1"/>
</dbReference>
<dbReference type="NCBIfam" id="TIGR00229">
    <property type="entry name" value="sensory_box"/>
    <property type="match status" value="2"/>
</dbReference>
<keyword evidence="11 18" id="KW-1133">Transmembrane helix</keyword>
<evidence type="ECO:0000256" key="17">
    <source>
        <dbReference type="SAM" id="Coils"/>
    </source>
</evidence>
<evidence type="ECO:0000256" key="15">
    <source>
        <dbReference type="PROSITE-ProRule" id="PRU00110"/>
    </source>
</evidence>
<keyword evidence="26" id="KW-1185">Reference proteome</keyword>
<dbReference type="InterPro" id="IPR003660">
    <property type="entry name" value="HAMP_dom"/>
</dbReference>
<evidence type="ECO:0000256" key="3">
    <source>
        <dbReference type="ARBA" id="ARBA00012438"/>
    </source>
</evidence>
<dbReference type="FunFam" id="3.30.565.10:FF:000010">
    <property type="entry name" value="Sensor histidine kinase RcsC"/>
    <property type="match status" value="1"/>
</dbReference>
<dbReference type="SUPFAM" id="SSF158472">
    <property type="entry name" value="HAMP domain-like"/>
    <property type="match status" value="1"/>
</dbReference>
<dbReference type="InterPro" id="IPR036641">
    <property type="entry name" value="HPT_dom_sf"/>
</dbReference>
<evidence type="ECO:0000256" key="6">
    <source>
        <dbReference type="ARBA" id="ARBA00022679"/>
    </source>
</evidence>
<feature type="coiled-coil region" evidence="17">
    <location>
        <begin position="441"/>
        <end position="475"/>
    </location>
</feature>
<feature type="domain" description="Histidine kinase" evidence="19">
    <location>
        <begin position="740"/>
        <end position="961"/>
    </location>
</feature>
<dbReference type="InterPro" id="IPR000014">
    <property type="entry name" value="PAS"/>
</dbReference>
<dbReference type="Pfam" id="PF02518">
    <property type="entry name" value="HATPase_c"/>
    <property type="match status" value="1"/>
</dbReference>
<dbReference type="PROSITE" id="PS50109">
    <property type="entry name" value="HIS_KIN"/>
    <property type="match status" value="1"/>
</dbReference>
<dbReference type="CDD" id="cd17546">
    <property type="entry name" value="REC_hyHK_CKI1_RcsC-like"/>
    <property type="match status" value="2"/>
</dbReference>
<evidence type="ECO:0000256" key="9">
    <source>
        <dbReference type="ARBA" id="ARBA00022777"/>
    </source>
</evidence>
<dbReference type="Pfam" id="PF01627">
    <property type="entry name" value="Hpt"/>
    <property type="match status" value="1"/>
</dbReference>
<evidence type="ECO:0000256" key="14">
    <source>
        <dbReference type="ARBA" id="ARBA00023306"/>
    </source>
</evidence>
<evidence type="ECO:0000256" key="11">
    <source>
        <dbReference type="ARBA" id="ARBA00022989"/>
    </source>
</evidence>
<feature type="domain" description="PAS" evidence="21">
    <location>
        <begin position="475"/>
        <end position="519"/>
    </location>
</feature>
<organism evidence="25 26">
    <name type="scientific">Dyella soli</name>
    <dbReference type="NCBI Taxonomy" id="522319"/>
    <lineage>
        <taxon>Bacteria</taxon>
        <taxon>Pseudomonadati</taxon>
        <taxon>Pseudomonadota</taxon>
        <taxon>Gammaproteobacteria</taxon>
        <taxon>Lysobacterales</taxon>
        <taxon>Rhodanobacteraceae</taxon>
        <taxon>Dyella</taxon>
    </lineage>
</organism>
<dbReference type="SUPFAM" id="SSF47226">
    <property type="entry name" value="Histidine-containing phosphotransfer domain, HPT domain"/>
    <property type="match status" value="1"/>
</dbReference>
<dbReference type="InterPro" id="IPR003661">
    <property type="entry name" value="HisK_dim/P_dom"/>
</dbReference>
<dbReference type="InterPro" id="IPR005467">
    <property type="entry name" value="His_kinase_dom"/>
</dbReference>
<dbReference type="Pfam" id="PF13185">
    <property type="entry name" value="GAF_2"/>
    <property type="match status" value="1"/>
</dbReference>
<dbReference type="PROSITE" id="PS50894">
    <property type="entry name" value="HPT"/>
    <property type="match status" value="1"/>
</dbReference>